<keyword evidence="4" id="KW-1185">Reference proteome</keyword>
<dbReference type="PROSITE" id="PS51257">
    <property type="entry name" value="PROKAR_LIPOPROTEIN"/>
    <property type="match status" value="1"/>
</dbReference>
<dbReference type="GO" id="GO:0004519">
    <property type="term" value="F:endonuclease activity"/>
    <property type="evidence" value="ECO:0007669"/>
    <property type="project" value="UniProtKB-KW"/>
</dbReference>
<dbReference type="PANTHER" id="PTHR12121:SF36">
    <property type="entry name" value="ENDONUCLEASE_EXONUCLEASE_PHOSPHATASE DOMAIN-CONTAINING PROTEIN"/>
    <property type="match status" value="1"/>
</dbReference>
<protein>
    <submittedName>
        <fullName evidence="3">Metal-dependent hydrolase, endonuclease/exonuclease/phosphatase family</fullName>
    </submittedName>
</protein>
<keyword evidence="3" id="KW-0378">Hydrolase</keyword>
<dbReference type="RefSeq" id="WP_091149807.1">
    <property type="nucleotide sequence ID" value="NZ_FNAI01000005.1"/>
</dbReference>
<evidence type="ECO:0000259" key="2">
    <source>
        <dbReference type="Pfam" id="PF03372"/>
    </source>
</evidence>
<feature type="chain" id="PRO_5011528869" evidence="1">
    <location>
        <begin position="21"/>
        <end position="292"/>
    </location>
</feature>
<dbReference type="InterPro" id="IPR036691">
    <property type="entry name" value="Endo/exonu/phosph_ase_sf"/>
</dbReference>
<dbReference type="EMBL" id="FNAI01000005">
    <property type="protein sequence ID" value="SDE32651.1"/>
    <property type="molecule type" value="Genomic_DNA"/>
</dbReference>
<dbReference type="SUPFAM" id="SSF56219">
    <property type="entry name" value="DNase I-like"/>
    <property type="match status" value="1"/>
</dbReference>
<keyword evidence="1" id="KW-0732">Signal</keyword>
<gene>
    <name evidence="3" type="ORF">SAMN05216464_105234</name>
</gene>
<dbReference type="AlphaFoldDB" id="A0A1G7C004"/>
<evidence type="ECO:0000256" key="1">
    <source>
        <dbReference type="SAM" id="SignalP"/>
    </source>
</evidence>
<dbReference type="PANTHER" id="PTHR12121">
    <property type="entry name" value="CARBON CATABOLITE REPRESSOR PROTEIN 4"/>
    <property type="match status" value="1"/>
</dbReference>
<dbReference type="Pfam" id="PF03372">
    <property type="entry name" value="Exo_endo_phos"/>
    <property type="match status" value="1"/>
</dbReference>
<feature type="domain" description="Endonuclease/exonuclease/phosphatase" evidence="2">
    <location>
        <begin position="26"/>
        <end position="282"/>
    </location>
</feature>
<keyword evidence="3" id="KW-0540">Nuclease</keyword>
<proteinExistence type="predicted"/>
<dbReference type="GO" id="GO:0000175">
    <property type="term" value="F:3'-5'-RNA exonuclease activity"/>
    <property type="evidence" value="ECO:0007669"/>
    <property type="project" value="TreeGrafter"/>
</dbReference>
<dbReference type="Gene3D" id="3.60.10.10">
    <property type="entry name" value="Endonuclease/exonuclease/phosphatase"/>
    <property type="match status" value="1"/>
</dbReference>
<dbReference type="Proteomes" id="UP000199072">
    <property type="component" value="Unassembled WGS sequence"/>
</dbReference>
<dbReference type="OrthoDB" id="9793162at2"/>
<evidence type="ECO:0000313" key="4">
    <source>
        <dbReference type="Proteomes" id="UP000199072"/>
    </source>
</evidence>
<dbReference type="CDD" id="cd09083">
    <property type="entry name" value="EEP-1"/>
    <property type="match status" value="1"/>
</dbReference>
<keyword evidence="3" id="KW-0255">Endonuclease</keyword>
<reference evidence="3 4" key="1">
    <citation type="submission" date="2016-10" db="EMBL/GenBank/DDBJ databases">
        <authorList>
            <person name="de Groot N.N."/>
        </authorList>
    </citation>
    <scope>NUCLEOTIDE SEQUENCE [LARGE SCALE GENOMIC DNA]</scope>
    <source>
        <strain evidence="3 4">47C3B</strain>
    </source>
</reference>
<name>A0A1G7C004_9SPHI</name>
<feature type="signal peptide" evidence="1">
    <location>
        <begin position="1"/>
        <end position="20"/>
    </location>
</feature>
<organism evidence="3 4">
    <name type="scientific">Mucilaginibacter pineti</name>
    <dbReference type="NCBI Taxonomy" id="1391627"/>
    <lineage>
        <taxon>Bacteria</taxon>
        <taxon>Pseudomonadati</taxon>
        <taxon>Bacteroidota</taxon>
        <taxon>Sphingobacteriia</taxon>
        <taxon>Sphingobacteriales</taxon>
        <taxon>Sphingobacteriaceae</taxon>
        <taxon>Mucilaginibacter</taxon>
    </lineage>
</organism>
<evidence type="ECO:0000313" key="3">
    <source>
        <dbReference type="EMBL" id="SDE32651.1"/>
    </source>
</evidence>
<keyword evidence="3" id="KW-0269">Exonuclease</keyword>
<sequence>MKKLILIVLFAVVSCTVVFGQQFTVATYNLRNDNTTNDDSVRGNGWKQRLPVIAKLIQFHDFDIFGTQEGLYHQLQNLTAAMPGYAYTGIGRDDGKTEGEFSAIFYKTNKFKLLNHGDFWLSTITDKPNKGWDAVLPRICSWGAFEEIKTGYKFFYFNLHMDHIGVVARRESAKLALAKAKELAGTAPVILSGDFNVDETSDSYAVINTSGVLKDAFELSPLTDAASGTFNNFQLTEMPIGRIDHIFLSNDFTVKRYGILTDTYWSLNRKKKKYEIKLPSDHYPVMIVVEHK</sequence>
<dbReference type="InterPro" id="IPR005135">
    <property type="entry name" value="Endo/exonuclease/phosphatase"/>
</dbReference>
<dbReference type="InterPro" id="IPR050410">
    <property type="entry name" value="CCR4/nocturin_mRNA_transcr"/>
</dbReference>
<dbReference type="STRING" id="1391627.SAMN05216464_105234"/>
<accession>A0A1G7C004</accession>